<dbReference type="AlphaFoldDB" id="A0A5B8U5W9"/>
<evidence type="ECO:0000256" key="1">
    <source>
        <dbReference type="SAM" id="MobiDB-lite"/>
    </source>
</evidence>
<feature type="transmembrane region" description="Helical" evidence="2">
    <location>
        <begin position="37"/>
        <end position="56"/>
    </location>
</feature>
<feature type="transmembrane region" description="Helical" evidence="2">
    <location>
        <begin position="6"/>
        <end position="25"/>
    </location>
</feature>
<evidence type="ECO:0000313" key="3">
    <source>
        <dbReference type="EMBL" id="QEC48519.1"/>
    </source>
</evidence>
<dbReference type="EMBL" id="CP042430">
    <property type="protein sequence ID" value="QEC48519.1"/>
    <property type="molecule type" value="Genomic_DNA"/>
</dbReference>
<protein>
    <submittedName>
        <fullName evidence="3">Uncharacterized protein</fullName>
    </submittedName>
</protein>
<keyword evidence="2" id="KW-1133">Transmembrane helix</keyword>
<name>A0A5B8U5W9_9ACTN</name>
<feature type="region of interest" description="Disordered" evidence="1">
    <location>
        <begin position="84"/>
        <end position="113"/>
    </location>
</feature>
<dbReference type="Proteomes" id="UP000321805">
    <property type="component" value="Chromosome"/>
</dbReference>
<feature type="transmembrane region" description="Helical" evidence="2">
    <location>
        <begin position="62"/>
        <end position="80"/>
    </location>
</feature>
<keyword evidence="2" id="KW-0812">Transmembrane</keyword>
<keyword evidence="4" id="KW-1185">Reference proteome</keyword>
<gene>
    <name evidence="3" type="ORF">FSW04_13725</name>
</gene>
<keyword evidence="2" id="KW-0472">Membrane</keyword>
<sequence length="129" mass="13435">MSAVPLGLKAVVAVVIVLSVARAFLGVPARRGHERLARTLVGVSICLYILSGEALLEGQDGMAGAFVVCGVEALCLAAWVSRRRDDDDGWDDDGGGGGGDGPDSGPPTPIDWDAFDHARAAWRPREPVA</sequence>
<proteinExistence type="predicted"/>
<dbReference type="OrthoDB" id="5244193at2"/>
<reference evidence="3 4" key="1">
    <citation type="journal article" date="2018" name="J. Microbiol.">
        <title>Baekduia soli gen. nov., sp. nov., a novel bacterium isolated from the soil of Baekdu Mountain and proposal of a novel family name, Baekduiaceae fam. nov.</title>
        <authorList>
            <person name="An D.S."/>
            <person name="Siddiqi M.Z."/>
            <person name="Kim K.H."/>
            <person name="Yu H.S."/>
            <person name="Im W.T."/>
        </authorList>
    </citation>
    <scope>NUCLEOTIDE SEQUENCE [LARGE SCALE GENOMIC DNA]</scope>
    <source>
        <strain evidence="3 4">BR7-21</strain>
    </source>
</reference>
<dbReference type="RefSeq" id="WP_146920149.1">
    <property type="nucleotide sequence ID" value="NZ_CP042430.1"/>
</dbReference>
<dbReference type="KEGG" id="bsol:FSW04_13725"/>
<evidence type="ECO:0000313" key="4">
    <source>
        <dbReference type="Proteomes" id="UP000321805"/>
    </source>
</evidence>
<evidence type="ECO:0000256" key="2">
    <source>
        <dbReference type="SAM" id="Phobius"/>
    </source>
</evidence>
<organism evidence="3 4">
    <name type="scientific">Baekduia soli</name>
    <dbReference type="NCBI Taxonomy" id="496014"/>
    <lineage>
        <taxon>Bacteria</taxon>
        <taxon>Bacillati</taxon>
        <taxon>Actinomycetota</taxon>
        <taxon>Thermoleophilia</taxon>
        <taxon>Solirubrobacterales</taxon>
        <taxon>Baekduiaceae</taxon>
        <taxon>Baekduia</taxon>
    </lineage>
</organism>
<accession>A0A5B8U5W9</accession>